<reference evidence="1" key="2">
    <citation type="journal article" date="2015" name="Data Brief">
        <title>Shoot transcriptome of the giant reed, Arundo donax.</title>
        <authorList>
            <person name="Barrero R.A."/>
            <person name="Guerrero F.D."/>
            <person name="Moolhuijzen P."/>
            <person name="Goolsby J.A."/>
            <person name="Tidwell J."/>
            <person name="Bellgard S.E."/>
            <person name="Bellgard M.I."/>
        </authorList>
    </citation>
    <scope>NUCLEOTIDE SEQUENCE</scope>
    <source>
        <tissue evidence="1">Shoot tissue taken approximately 20 cm above the soil surface</tissue>
    </source>
</reference>
<evidence type="ECO:0000313" key="1">
    <source>
        <dbReference type="EMBL" id="JAD27697.1"/>
    </source>
</evidence>
<dbReference type="EMBL" id="GBRH01270198">
    <property type="protein sequence ID" value="JAD27697.1"/>
    <property type="molecule type" value="Transcribed_RNA"/>
</dbReference>
<organism evidence="1">
    <name type="scientific">Arundo donax</name>
    <name type="common">Giant reed</name>
    <name type="synonym">Donax arundinaceus</name>
    <dbReference type="NCBI Taxonomy" id="35708"/>
    <lineage>
        <taxon>Eukaryota</taxon>
        <taxon>Viridiplantae</taxon>
        <taxon>Streptophyta</taxon>
        <taxon>Embryophyta</taxon>
        <taxon>Tracheophyta</taxon>
        <taxon>Spermatophyta</taxon>
        <taxon>Magnoliopsida</taxon>
        <taxon>Liliopsida</taxon>
        <taxon>Poales</taxon>
        <taxon>Poaceae</taxon>
        <taxon>PACMAD clade</taxon>
        <taxon>Arundinoideae</taxon>
        <taxon>Arundineae</taxon>
        <taxon>Arundo</taxon>
    </lineage>
</organism>
<dbReference type="AlphaFoldDB" id="A0A0A8YYL7"/>
<name>A0A0A8YYL7_ARUDO</name>
<proteinExistence type="predicted"/>
<accession>A0A0A8YYL7</accession>
<protein>
    <submittedName>
        <fullName evidence="1">Uncharacterized protein</fullName>
    </submittedName>
</protein>
<reference evidence="1" key="1">
    <citation type="submission" date="2014-09" db="EMBL/GenBank/DDBJ databases">
        <authorList>
            <person name="Magalhaes I.L.F."/>
            <person name="Oliveira U."/>
            <person name="Santos F.R."/>
            <person name="Vidigal T.H.D.A."/>
            <person name="Brescovit A.D."/>
            <person name="Santos A.J."/>
        </authorList>
    </citation>
    <scope>NUCLEOTIDE SEQUENCE</scope>
    <source>
        <tissue evidence="1">Shoot tissue taken approximately 20 cm above the soil surface</tissue>
    </source>
</reference>
<sequence>MVLTNAKKHIKFIIWFGIDLQ</sequence>